<reference evidence="9" key="3">
    <citation type="submission" date="2016-06" db="UniProtKB">
        <authorList>
            <consortium name="WormBaseParasite"/>
        </authorList>
    </citation>
    <scope>IDENTIFICATION</scope>
</reference>
<evidence type="ECO:0000256" key="5">
    <source>
        <dbReference type="ARBA" id="ARBA00023136"/>
    </source>
</evidence>
<dbReference type="Pfam" id="PF01679">
    <property type="entry name" value="Pmp3"/>
    <property type="match status" value="1"/>
</dbReference>
<dbReference type="OrthoDB" id="2802411at2759"/>
<dbReference type="Proteomes" id="UP000050741">
    <property type="component" value="Unassembled WGS sequence"/>
</dbReference>
<name>A0A183C3D2_GLOPA</name>
<evidence type="ECO:0000313" key="9">
    <source>
        <dbReference type="WBParaSite" id="GPLIN_000737600"/>
    </source>
</evidence>
<organism evidence="8 9">
    <name type="scientific">Globodera pallida</name>
    <name type="common">Potato cyst nematode worm</name>
    <name type="synonym">Heterodera pallida</name>
    <dbReference type="NCBI Taxonomy" id="36090"/>
    <lineage>
        <taxon>Eukaryota</taxon>
        <taxon>Metazoa</taxon>
        <taxon>Ecdysozoa</taxon>
        <taxon>Nematoda</taxon>
        <taxon>Chromadorea</taxon>
        <taxon>Rhabditida</taxon>
        <taxon>Tylenchina</taxon>
        <taxon>Tylenchomorpha</taxon>
        <taxon>Tylenchoidea</taxon>
        <taxon>Heteroderidae</taxon>
        <taxon>Heteroderinae</taxon>
        <taxon>Globodera</taxon>
    </lineage>
</organism>
<evidence type="ECO:0000256" key="1">
    <source>
        <dbReference type="ARBA" id="ARBA00004370"/>
    </source>
</evidence>
<keyword evidence="7" id="KW-0732">Signal</keyword>
<comment type="similarity">
    <text evidence="2">Belongs to the UPF0057 (PMP3) family.</text>
</comment>
<keyword evidence="4 6" id="KW-1133">Transmembrane helix</keyword>
<feature type="signal peptide" evidence="7">
    <location>
        <begin position="1"/>
        <end position="20"/>
    </location>
</feature>
<keyword evidence="3 6" id="KW-0812">Transmembrane</keyword>
<proteinExistence type="inferred from homology"/>
<protein>
    <submittedName>
        <fullName evidence="9">Aa_trans domain-containing protein</fullName>
    </submittedName>
</protein>
<evidence type="ECO:0000256" key="3">
    <source>
        <dbReference type="ARBA" id="ARBA00022692"/>
    </source>
</evidence>
<evidence type="ECO:0000256" key="2">
    <source>
        <dbReference type="ARBA" id="ARBA00009530"/>
    </source>
</evidence>
<sequence>MFLLHHQLLLLLPMFALCIAATDGEVDRNGTSINNGTEADQVMHGIIFSDKTCDLATARCFFLLKMMGREGTNTSEDCAEIEKMIVSAQKKPPSTFVVLISLLGGVFIIFVPPIAILLKSGECNQHVLISVVLCCILLWIPAVIHAVWYCFIR</sequence>
<feature type="transmembrane region" description="Helical" evidence="6">
    <location>
        <begin position="127"/>
        <end position="148"/>
    </location>
</feature>
<reference evidence="8" key="1">
    <citation type="submission" date="2013-12" db="EMBL/GenBank/DDBJ databases">
        <authorList>
            <person name="Aslett M."/>
        </authorList>
    </citation>
    <scope>NUCLEOTIDE SEQUENCE [LARGE SCALE GENOMIC DNA]</scope>
    <source>
        <strain evidence="8">Lindley</strain>
    </source>
</reference>
<comment type="subcellular location">
    <subcellularLocation>
        <location evidence="1">Membrane</location>
    </subcellularLocation>
</comment>
<accession>A0A183C3D2</accession>
<evidence type="ECO:0000313" key="8">
    <source>
        <dbReference type="Proteomes" id="UP000050741"/>
    </source>
</evidence>
<dbReference type="WBParaSite" id="GPLIN_000737600">
    <property type="protein sequence ID" value="GPLIN_000737600"/>
    <property type="gene ID" value="GPLIN_000737600"/>
</dbReference>
<dbReference type="InterPro" id="IPR000612">
    <property type="entry name" value="PMP3"/>
</dbReference>
<feature type="chain" id="PRO_5008147011" evidence="7">
    <location>
        <begin position="21"/>
        <end position="153"/>
    </location>
</feature>
<evidence type="ECO:0000256" key="6">
    <source>
        <dbReference type="SAM" id="Phobius"/>
    </source>
</evidence>
<feature type="transmembrane region" description="Helical" evidence="6">
    <location>
        <begin position="96"/>
        <end position="118"/>
    </location>
</feature>
<dbReference type="AlphaFoldDB" id="A0A183C3D2"/>
<evidence type="ECO:0000256" key="7">
    <source>
        <dbReference type="SAM" id="SignalP"/>
    </source>
</evidence>
<evidence type="ECO:0000256" key="4">
    <source>
        <dbReference type="ARBA" id="ARBA00022989"/>
    </source>
</evidence>
<keyword evidence="5 6" id="KW-0472">Membrane</keyword>
<dbReference type="GO" id="GO:0016020">
    <property type="term" value="C:membrane"/>
    <property type="evidence" value="ECO:0007669"/>
    <property type="project" value="UniProtKB-SubCell"/>
</dbReference>
<reference evidence="8" key="2">
    <citation type="submission" date="2014-05" db="EMBL/GenBank/DDBJ databases">
        <title>The genome and life-stage specific transcriptomes of Globodera pallida elucidate key aspects of plant parasitism by a cyst nematode.</title>
        <authorList>
            <person name="Cotton J.A."/>
            <person name="Lilley C.J."/>
            <person name="Jones L.M."/>
            <person name="Kikuchi T."/>
            <person name="Reid A.J."/>
            <person name="Thorpe P."/>
            <person name="Tsai I.J."/>
            <person name="Beasley H."/>
            <person name="Blok V."/>
            <person name="Cock P.J.A."/>
            <person name="Van den Akker S.E."/>
            <person name="Holroyd N."/>
            <person name="Hunt M."/>
            <person name="Mantelin S."/>
            <person name="Naghra H."/>
            <person name="Pain A."/>
            <person name="Palomares-Rius J.E."/>
            <person name="Zarowiecki M."/>
            <person name="Berriman M."/>
            <person name="Jones J.T."/>
            <person name="Urwin P.E."/>
        </authorList>
    </citation>
    <scope>NUCLEOTIDE SEQUENCE [LARGE SCALE GENOMIC DNA]</scope>
    <source>
        <strain evidence="8">Lindley</strain>
    </source>
</reference>
<keyword evidence="8" id="KW-1185">Reference proteome</keyword>